<sequence>MIRLAAILAILACPVTAQSLCDVLDDLDGDILDLPQGQANCRTSLALGGTRSIHCALEFSYRSDAAVQAFDELVTQMTACIGQDATVTRDQSVNHPDAYDLRTFENGSRAYAVSIKDKGALRQTLVFVRVQRP</sequence>
<keyword evidence="1" id="KW-0732">Signal</keyword>
<accession>A0ABS9CTX9</accession>
<dbReference type="EMBL" id="JAKGAQ010000001">
    <property type="protein sequence ID" value="MCF2869880.1"/>
    <property type="molecule type" value="Genomic_DNA"/>
</dbReference>
<evidence type="ECO:0000313" key="2">
    <source>
        <dbReference type="EMBL" id="MCF2869880.1"/>
    </source>
</evidence>
<evidence type="ECO:0000256" key="1">
    <source>
        <dbReference type="SAM" id="SignalP"/>
    </source>
</evidence>
<dbReference type="RefSeq" id="WP_235224003.1">
    <property type="nucleotide sequence ID" value="NZ_JAKGAQ010000001.1"/>
</dbReference>
<gene>
    <name evidence="2" type="ORF">L0664_02255</name>
</gene>
<proteinExistence type="predicted"/>
<name>A0ABS9CTX9_9RHOB</name>
<evidence type="ECO:0000313" key="3">
    <source>
        <dbReference type="Proteomes" id="UP001200557"/>
    </source>
</evidence>
<protein>
    <recommendedName>
        <fullName evidence="4">DUF3019 domain-containing protein</fullName>
    </recommendedName>
</protein>
<keyword evidence="3" id="KW-1185">Reference proteome</keyword>
<reference evidence="2 3" key="1">
    <citation type="submission" date="2022-01" db="EMBL/GenBank/DDBJ databases">
        <title>Octadecabacter sp. nov., isolated from a marine alga.</title>
        <authorList>
            <person name="Jin M.S."/>
            <person name="Kim H.M."/>
            <person name="Han D.M."/>
            <person name="Jung J.J."/>
            <person name="Jeon C.O."/>
        </authorList>
    </citation>
    <scope>NUCLEOTIDE SEQUENCE [LARGE SCALE GENOMIC DNA]</scope>
    <source>
        <strain evidence="2 3">G9-8</strain>
    </source>
</reference>
<dbReference type="Proteomes" id="UP001200557">
    <property type="component" value="Unassembled WGS sequence"/>
</dbReference>
<evidence type="ECO:0008006" key="4">
    <source>
        <dbReference type="Google" id="ProtNLM"/>
    </source>
</evidence>
<organism evidence="2 3">
    <name type="scientific">Octadecabacter dasysiphoniae</name>
    <dbReference type="NCBI Taxonomy" id="2909341"/>
    <lineage>
        <taxon>Bacteria</taxon>
        <taxon>Pseudomonadati</taxon>
        <taxon>Pseudomonadota</taxon>
        <taxon>Alphaproteobacteria</taxon>
        <taxon>Rhodobacterales</taxon>
        <taxon>Roseobacteraceae</taxon>
        <taxon>Octadecabacter</taxon>
    </lineage>
</organism>
<feature type="chain" id="PRO_5046348573" description="DUF3019 domain-containing protein" evidence="1">
    <location>
        <begin position="18"/>
        <end position="133"/>
    </location>
</feature>
<feature type="signal peptide" evidence="1">
    <location>
        <begin position="1"/>
        <end position="17"/>
    </location>
</feature>
<comment type="caution">
    <text evidence="2">The sequence shown here is derived from an EMBL/GenBank/DDBJ whole genome shotgun (WGS) entry which is preliminary data.</text>
</comment>